<evidence type="ECO:0000313" key="3">
    <source>
        <dbReference type="EMBL" id="PFG74113.1"/>
    </source>
</evidence>
<evidence type="ECO:0000256" key="1">
    <source>
        <dbReference type="ARBA" id="ARBA00009600"/>
    </source>
</evidence>
<sequence>MAESVAGKLLVASLSLVDPNFFRTVVLVCMHDDDGAMGLVLNRPVMEAPVADHLPQFAGLAADPPVVFQGGPVEPTAAIALGRFRPGAAPANRVVGDAALLDLSRPLDDYQADLASVRVFAGYSGWSPGQLDREIAEEAWFVVPALEGDAFDPDPATLWRRVLQRQPGRLKLFAWAPADPRVN</sequence>
<dbReference type="Gene3D" id="3.40.1740.10">
    <property type="entry name" value="VC0467-like"/>
    <property type="match status" value="1"/>
</dbReference>
<reference evidence="3 4" key="1">
    <citation type="submission" date="2017-09" db="EMBL/GenBank/DDBJ databases">
        <title>Sequencing the genomes of two abundant thermophiles in Great Basin hot springs: Thermocrinis jamiesonii and novel Chloroflexi Thermoflexus hugenholtzii.</title>
        <authorList>
            <person name="Hedlund B."/>
        </authorList>
    </citation>
    <scope>NUCLEOTIDE SEQUENCE [LARGE SCALE GENOMIC DNA]</scope>
    <source>
        <strain evidence="3 4">G233</strain>
    </source>
</reference>
<dbReference type="GO" id="GO:0005829">
    <property type="term" value="C:cytosol"/>
    <property type="evidence" value="ECO:0007669"/>
    <property type="project" value="TreeGrafter"/>
</dbReference>
<evidence type="ECO:0000313" key="4">
    <source>
        <dbReference type="Proteomes" id="UP000223071"/>
    </source>
</evidence>
<protein>
    <recommendedName>
        <fullName evidence="2">UPF0301 protein A9A59_1321</fullName>
    </recommendedName>
</protein>
<comment type="caution">
    <text evidence="3">The sequence shown here is derived from an EMBL/GenBank/DDBJ whole genome shotgun (WGS) entry which is preliminary data.</text>
</comment>
<gene>
    <name evidence="3" type="ORF">A9A59_1321</name>
</gene>
<dbReference type="AlphaFoldDB" id="A0A2A9HFJ2"/>
<accession>A0A2A9HFJ2</accession>
<name>A0A2A9HFJ2_TEPT2</name>
<dbReference type="PANTHER" id="PTHR30327:SF1">
    <property type="entry name" value="UPF0301 PROTEIN YQGE"/>
    <property type="match status" value="1"/>
</dbReference>
<dbReference type="SUPFAM" id="SSF143456">
    <property type="entry name" value="VC0467-like"/>
    <property type="match status" value="1"/>
</dbReference>
<proteinExistence type="inferred from homology"/>
<dbReference type="HAMAP" id="MF_00758">
    <property type="entry name" value="UPF0301"/>
    <property type="match status" value="1"/>
</dbReference>
<dbReference type="Proteomes" id="UP000223071">
    <property type="component" value="Unassembled WGS sequence"/>
</dbReference>
<evidence type="ECO:0000256" key="2">
    <source>
        <dbReference type="HAMAP-Rule" id="MF_00758"/>
    </source>
</evidence>
<dbReference type="EMBL" id="PDJQ01000001">
    <property type="protein sequence ID" value="PFG74113.1"/>
    <property type="molecule type" value="Genomic_DNA"/>
</dbReference>
<dbReference type="InterPro" id="IPR003774">
    <property type="entry name" value="AlgH-like"/>
</dbReference>
<keyword evidence="4" id="KW-1185">Reference proteome</keyword>
<dbReference type="Pfam" id="PF02622">
    <property type="entry name" value="DUF179"/>
    <property type="match status" value="1"/>
</dbReference>
<organism evidence="3 4">
    <name type="scientific">Tepidiforma thermophila (strain KCTC 52669 / CGMCC 1.13589 / G233)</name>
    <dbReference type="NCBI Taxonomy" id="2761530"/>
    <lineage>
        <taxon>Bacteria</taxon>
        <taxon>Bacillati</taxon>
        <taxon>Chloroflexota</taxon>
        <taxon>Tepidiformia</taxon>
        <taxon>Tepidiformales</taxon>
        <taxon>Tepidiformaceae</taxon>
        <taxon>Tepidiforma</taxon>
    </lineage>
</organism>
<dbReference type="RefSeq" id="WP_278286816.1">
    <property type="nucleotide sequence ID" value="NZ_PDJQ01000001.1"/>
</dbReference>
<comment type="similarity">
    <text evidence="1 2">Belongs to the UPF0301 (AlgH) family.</text>
</comment>
<dbReference type="PANTHER" id="PTHR30327">
    <property type="entry name" value="UNCHARACTERIZED PROTEIN YQGE"/>
    <property type="match status" value="1"/>
</dbReference>